<name>A0A9N7Z775_PLEPL</name>
<evidence type="ECO:0000313" key="3">
    <source>
        <dbReference type="Proteomes" id="UP001153269"/>
    </source>
</evidence>
<keyword evidence="3" id="KW-1185">Reference proteome</keyword>
<accession>A0A9N7Z775</accession>
<organism evidence="2 3">
    <name type="scientific">Pleuronectes platessa</name>
    <name type="common">European plaice</name>
    <dbReference type="NCBI Taxonomy" id="8262"/>
    <lineage>
        <taxon>Eukaryota</taxon>
        <taxon>Metazoa</taxon>
        <taxon>Chordata</taxon>
        <taxon>Craniata</taxon>
        <taxon>Vertebrata</taxon>
        <taxon>Euteleostomi</taxon>
        <taxon>Actinopterygii</taxon>
        <taxon>Neopterygii</taxon>
        <taxon>Teleostei</taxon>
        <taxon>Neoteleostei</taxon>
        <taxon>Acanthomorphata</taxon>
        <taxon>Carangaria</taxon>
        <taxon>Pleuronectiformes</taxon>
        <taxon>Pleuronectoidei</taxon>
        <taxon>Pleuronectidae</taxon>
        <taxon>Pleuronectes</taxon>
    </lineage>
</organism>
<evidence type="ECO:0000256" key="1">
    <source>
        <dbReference type="SAM" id="MobiDB-lite"/>
    </source>
</evidence>
<proteinExistence type="predicted"/>
<feature type="compositionally biased region" description="Basic residues" evidence="1">
    <location>
        <begin position="72"/>
        <end position="92"/>
    </location>
</feature>
<feature type="region of interest" description="Disordered" evidence="1">
    <location>
        <begin position="72"/>
        <end position="97"/>
    </location>
</feature>
<comment type="caution">
    <text evidence="2">The sequence shown here is derived from an EMBL/GenBank/DDBJ whole genome shotgun (WGS) entry which is preliminary data.</text>
</comment>
<reference evidence="2" key="1">
    <citation type="submission" date="2020-03" db="EMBL/GenBank/DDBJ databases">
        <authorList>
            <person name="Weist P."/>
        </authorList>
    </citation>
    <scope>NUCLEOTIDE SEQUENCE</scope>
</reference>
<gene>
    <name evidence="2" type="ORF">PLEPLA_LOCUS45821</name>
</gene>
<dbReference type="EMBL" id="CADEAL010004368">
    <property type="protein sequence ID" value="CAB1457993.1"/>
    <property type="molecule type" value="Genomic_DNA"/>
</dbReference>
<sequence length="150" mass="17640">MRTQVLQFVHVLEDRRLFPGCDPGFVWRLPGNQCGDNGECARIVFCRCHGNCRGGGPELRRMNERHGIEMLRRKRRKRRERRERRERRKRSSHSVLIPGNPARVPERWINSICKEASVDEKQTHRHMPHPCTAAHRWMLGSSGWTADLLL</sequence>
<dbReference type="AlphaFoldDB" id="A0A9N7Z775"/>
<protein>
    <submittedName>
        <fullName evidence="2">Uncharacterized protein</fullName>
    </submittedName>
</protein>
<dbReference type="Proteomes" id="UP001153269">
    <property type="component" value="Unassembled WGS sequence"/>
</dbReference>
<evidence type="ECO:0000313" key="2">
    <source>
        <dbReference type="EMBL" id="CAB1457993.1"/>
    </source>
</evidence>